<evidence type="ECO:0000313" key="2">
    <source>
        <dbReference type="Proteomes" id="UP000050424"/>
    </source>
</evidence>
<accession>A0A0P7BL29</accession>
<gene>
    <name evidence="1" type="ORF">AK830_g2114</name>
</gene>
<dbReference type="EMBL" id="LKCW01000019">
    <property type="protein sequence ID" value="KPM44451.1"/>
    <property type="molecule type" value="Genomic_DNA"/>
</dbReference>
<dbReference type="OrthoDB" id="5231758at2759"/>
<protein>
    <submittedName>
        <fullName evidence="1">Uncharacterized protein</fullName>
    </submittedName>
</protein>
<dbReference type="AlphaFoldDB" id="A0A0P7BL29"/>
<evidence type="ECO:0000313" key="1">
    <source>
        <dbReference type="EMBL" id="KPM44451.1"/>
    </source>
</evidence>
<name>A0A0P7BL29_9HYPO</name>
<dbReference type="Proteomes" id="UP000050424">
    <property type="component" value="Unassembled WGS sequence"/>
</dbReference>
<reference evidence="1 2" key="1">
    <citation type="submission" date="2015-09" db="EMBL/GenBank/DDBJ databases">
        <title>Draft genome of a European isolate of the apple canker pathogen Neonectria ditissima.</title>
        <authorList>
            <person name="Gomez-Cortecero A."/>
            <person name="Harrison R.J."/>
            <person name="Armitage A.D."/>
        </authorList>
    </citation>
    <scope>NUCLEOTIDE SEQUENCE [LARGE SCALE GENOMIC DNA]</scope>
    <source>
        <strain evidence="1 2">R09/05</strain>
    </source>
</reference>
<keyword evidence="2" id="KW-1185">Reference proteome</keyword>
<organism evidence="1 2">
    <name type="scientific">Neonectria ditissima</name>
    <dbReference type="NCBI Taxonomy" id="78410"/>
    <lineage>
        <taxon>Eukaryota</taxon>
        <taxon>Fungi</taxon>
        <taxon>Dikarya</taxon>
        <taxon>Ascomycota</taxon>
        <taxon>Pezizomycotina</taxon>
        <taxon>Sordariomycetes</taxon>
        <taxon>Hypocreomycetidae</taxon>
        <taxon>Hypocreales</taxon>
        <taxon>Nectriaceae</taxon>
        <taxon>Neonectria</taxon>
    </lineage>
</organism>
<sequence length="231" mass="23813">MASIGPFRPPTIANVSLDSIFLDASVDAHFSLSTSSSDITIQVGGGFDFEGLSCTIVDFTVDVPIQTVSDVLSAILTNIDQNAGQLFSDLLSTASAWAGKVEQDVITGVECWTGGLSMKDAGFAAETIAGGLQDVFGLSQGGVAQTMAQAGFPGLAVAGALQAAFGDNPGQIASALRDAFGLSPHEIRDVLGQIGFDPDDIKKALQSLGGVFSSQAGQDILHDLFPLSRIF</sequence>
<comment type="caution">
    <text evidence="1">The sequence shown here is derived from an EMBL/GenBank/DDBJ whole genome shotgun (WGS) entry which is preliminary data.</text>
</comment>
<proteinExistence type="predicted"/>